<reference evidence="1 2" key="1">
    <citation type="submission" date="2016-11" db="EMBL/GenBank/DDBJ databases">
        <authorList>
            <person name="Jaros S."/>
            <person name="Januszkiewicz K."/>
            <person name="Wedrychowicz H."/>
        </authorList>
    </citation>
    <scope>NUCLEOTIDE SEQUENCE [LARGE SCALE GENOMIC DNA]</scope>
    <source>
        <strain evidence="1 2">DSM 15930</strain>
    </source>
</reference>
<dbReference type="EMBL" id="FRCP01000007">
    <property type="protein sequence ID" value="SHM18848.1"/>
    <property type="molecule type" value="Genomic_DNA"/>
</dbReference>
<dbReference type="InterPro" id="IPR058240">
    <property type="entry name" value="rSAM_sf"/>
</dbReference>
<accession>A0A1M7GRS0</accession>
<name>A0A1M7GRS0_9FIRM</name>
<sequence length="117" mass="13424">MYYKYSDYLKDRFETKIYKLPVNLPITCPNRTYGTGCSFCADFETGFEAYRNAAATYPDIVENSISTRPDCIQDEYLQFLKQLSDENKIAITSELGLQTVNYSNGSALRRGGYLHEQ</sequence>
<dbReference type="AlphaFoldDB" id="A0A1M7GRS0"/>
<evidence type="ECO:0000313" key="1">
    <source>
        <dbReference type="EMBL" id="SHM18848.1"/>
    </source>
</evidence>
<gene>
    <name evidence="1" type="ORF">SAMN02746066_01072</name>
</gene>
<dbReference type="STRING" id="1120996.SAMN02746066_01072"/>
<keyword evidence="2" id="KW-1185">Reference proteome</keyword>
<evidence type="ECO:0000313" key="2">
    <source>
        <dbReference type="Proteomes" id="UP000184038"/>
    </source>
</evidence>
<dbReference type="SUPFAM" id="SSF102114">
    <property type="entry name" value="Radical SAM enzymes"/>
    <property type="match status" value="1"/>
</dbReference>
<protein>
    <submittedName>
        <fullName evidence="1">Uncharacterized protein</fullName>
    </submittedName>
</protein>
<dbReference type="Proteomes" id="UP000184038">
    <property type="component" value="Unassembled WGS sequence"/>
</dbReference>
<proteinExistence type="predicted"/>
<organism evidence="1 2">
    <name type="scientific">Anaerosporobacter mobilis DSM 15930</name>
    <dbReference type="NCBI Taxonomy" id="1120996"/>
    <lineage>
        <taxon>Bacteria</taxon>
        <taxon>Bacillati</taxon>
        <taxon>Bacillota</taxon>
        <taxon>Clostridia</taxon>
        <taxon>Lachnospirales</taxon>
        <taxon>Lachnospiraceae</taxon>
        <taxon>Anaerosporobacter</taxon>
    </lineage>
</organism>